<evidence type="ECO:0000256" key="3">
    <source>
        <dbReference type="ARBA" id="ARBA00022729"/>
    </source>
</evidence>
<evidence type="ECO:0000256" key="5">
    <source>
        <dbReference type="ARBA" id="ARBA00023136"/>
    </source>
</evidence>
<feature type="signal peptide" evidence="8">
    <location>
        <begin position="1"/>
        <end position="21"/>
    </location>
</feature>
<evidence type="ECO:0000313" key="11">
    <source>
        <dbReference type="Proteomes" id="UP000247483"/>
    </source>
</evidence>
<feature type="domain" description="SH3b" evidence="9">
    <location>
        <begin position="21"/>
        <end position="87"/>
    </location>
</feature>
<evidence type="ECO:0000259" key="9">
    <source>
        <dbReference type="PROSITE" id="PS51781"/>
    </source>
</evidence>
<dbReference type="Gene3D" id="2.30.30.40">
    <property type="entry name" value="SH3 Domains"/>
    <property type="match status" value="1"/>
</dbReference>
<evidence type="ECO:0000313" key="10">
    <source>
        <dbReference type="EMBL" id="PXZ05725.1"/>
    </source>
</evidence>
<evidence type="ECO:0000256" key="1">
    <source>
        <dbReference type="ARBA" id="ARBA00004167"/>
    </source>
</evidence>
<feature type="chain" id="PRO_5015838006" evidence="8">
    <location>
        <begin position="22"/>
        <end position="204"/>
    </location>
</feature>
<evidence type="ECO:0000256" key="8">
    <source>
        <dbReference type="SAM" id="SignalP"/>
    </source>
</evidence>
<dbReference type="InterPro" id="IPR003646">
    <property type="entry name" value="SH3-like_bac-type"/>
</dbReference>
<keyword evidence="5 7" id="KW-0472">Membrane</keyword>
<keyword evidence="4 7" id="KW-1133">Transmembrane helix</keyword>
<dbReference type="EMBL" id="QGLP01000004">
    <property type="protein sequence ID" value="PXZ05725.1"/>
    <property type="molecule type" value="Genomic_DNA"/>
</dbReference>
<comment type="caution">
    <text evidence="10">The sequence shown here is derived from an EMBL/GenBank/DDBJ whole genome shotgun (WGS) entry which is preliminary data.</text>
</comment>
<sequence>MKKQIIITLLSFITLVFYVNAADKYVTEEDDIYLRRGPGVQYAYSTSVKAGDKVTELEKSADGKFTLIKLPNGRSAWIESTKLKDQLSLRALLPTLEARLEEYKDKVENAEKYKDQAVKEYVEKLQNAEQTIENLQNKNNELEQLNTNQGIKLESMLNQMDDKRRDLIITWFTYGGLVAGGGFLLGLILPAIMPGRRKKDRWMN</sequence>
<keyword evidence="2 7" id="KW-0812">Transmembrane</keyword>
<accession>A0A2V4DY27</accession>
<keyword evidence="6" id="KW-0175">Coiled coil</keyword>
<dbReference type="Proteomes" id="UP000247483">
    <property type="component" value="Unassembled WGS sequence"/>
</dbReference>
<evidence type="ECO:0000256" key="2">
    <source>
        <dbReference type="ARBA" id="ARBA00022692"/>
    </source>
</evidence>
<dbReference type="GO" id="GO:0016020">
    <property type="term" value="C:membrane"/>
    <property type="evidence" value="ECO:0007669"/>
    <property type="project" value="UniProtKB-SubCell"/>
</dbReference>
<organism evidence="10 11">
    <name type="scientific">Gilliamella apicola</name>
    <dbReference type="NCBI Taxonomy" id="1196095"/>
    <lineage>
        <taxon>Bacteria</taxon>
        <taxon>Pseudomonadati</taxon>
        <taxon>Pseudomonadota</taxon>
        <taxon>Gammaproteobacteria</taxon>
        <taxon>Orbales</taxon>
        <taxon>Orbaceae</taxon>
        <taxon>Gilliamella</taxon>
    </lineage>
</organism>
<evidence type="ECO:0000256" key="4">
    <source>
        <dbReference type="ARBA" id="ARBA00022989"/>
    </source>
</evidence>
<dbReference type="NCBIfam" id="TIGR04211">
    <property type="entry name" value="SH3_and_anchor"/>
    <property type="match status" value="1"/>
</dbReference>
<protein>
    <submittedName>
        <fullName evidence="10">TIGR04211 family SH3 domain-containing protein</fullName>
    </submittedName>
</protein>
<keyword evidence="3 8" id="KW-0732">Signal</keyword>
<dbReference type="PROSITE" id="PS51781">
    <property type="entry name" value="SH3B"/>
    <property type="match status" value="1"/>
</dbReference>
<evidence type="ECO:0000256" key="6">
    <source>
        <dbReference type="SAM" id="Coils"/>
    </source>
</evidence>
<dbReference type="RefSeq" id="WP_034884076.1">
    <property type="nucleotide sequence ID" value="NZ_QGLP01000004.1"/>
</dbReference>
<dbReference type="AlphaFoldDB" id="A0A2V4DY27"/>
<feature type="coiled-coil region" evidence="6">
    <location>
        <begin position="93"/>
        <end position="152"/>
    </location>
</feature>
<gene>
    <name evidence="10" type="ORF">DKK79_03335</name>
</gene>
<proteinExistence type="predicted"/>
<name>A0A2V4DY27_9GAMM</name>
<dbReference type="SMART" id="SM00287">
    <property type="entry name" value="SH3b"/>
    <property type="match status" value="1"/>
</dbReference>
<reference evidence="10 11" key="1">
    <citation type="submission" date="2018-05" db="EMBL/GenBank/DDBJ databases">
        <title>Reference genomes for bee gut microbiota database.</title>
        <authorList>
            <person name="Ellegaard K.M."/>
        </authorList>
    </citation>
    <scope>NUCLEOTIDE SEQUENCE [LARGE SCALE GENOMIC DNA]</scope>
    <source>
        <strain evidence="10 11">ESL0177</strain>
    </source>
</reference>
<evidence type="ECO:0000256" key="7">
    <source>
        <dbReference type="SAM" id="Phobius"/>
    </source>
</evidence>
<dbReference type="InterPro" id="IPR016476">
    <property type="entry name" value="SH3_dom_pro"/>
</dbReference>
<feature type="transmembrane region" description="Helical" evidence="7">
    <location>
        <begin position="171"/>
        <end position="193"/>
    </location>
</feature>
<comment type="subcellular location">
    <subcellularLocation>
        <location evidence="1">Membrane</location>
        <topology evidence="1">Single-pass membrane protein</topology>
    </subcellularLocation>
</comment>